<comment type="caution">
    <text evidence="5">The sequence shown here is derived from an EMBL/GenBank/DDBJ whole genome shotgun (WGS) entry which is preliminary data.</text>
</comment>
<dbReference type="AlphaFoldDB" id="A0A4R1LFF9"/>
<dbReference type="Proteomes" id="UP000295210">
    <property type="component" value="Unassembled WGS sequence"/>
</dbReference>
<dbReference type="SUPFAM" id="SSF51569">
    <property type="entry name" value="Aldolase"/>
    <property type="match status" value="1"/>
</dbReference>
<feature type="active site" description="Proton donor/acceptor" evidence="3">
    <location>
        <position position="134"/>
    </location>
</feature>
<dbReference type="InterPro" id="IPR013785">
    <property type="entry name" value="Aldolase_TIM"/>
</dbReference>
<sequence length="299" mass="32266">MNWYGVMPAMTTSFDEQMRVDHPFMVRHANWMLDQGCTGLVLLGSLGEASTLTFEEKVAILNAIAEGTGNRAPIVAAISALSTQEAVSLAHAAAAAGCSGLMILPPYVYKGDWLEMKAHVAAVMQATPLSCMLYNNPVAYGVDFLPEQIAELAAEHPNFHSVKESSTDVRRVSAIRALLEDRLQIFVGVDDAIVEGIAAGATGWIAGLVNAFPRESVELFNLAIAGKNAEAFALYRWFLPLLRMDTVPKFVQLIKLVQQETGMGNERVRAPRLILAGEERSHALATLRTARAASASISA</sequence>
<dbReference type="OrthoDB" id="9771791at2"/>
<dbReference type="Pfam" id="PF00701">
    <property type="entry name" value="DHDPS"/>
    <property type="match status" value="1"/>
</dbReference>
<evidence type="ECO:0000256" key="2">
    <source>
        <dbReference type="PIRNR" id="PIRNR001365"/>
    </source>
</evidence>
<feature type="binding site" evidence="4">
    <location>
        <position position="205"/>
    </location>
    <ligand>
        <name>pyruvate</name>
        <dbReference type="ChEBI" id="CHEBI:15361"/>
    </ligand>
</feature>
<evidence type="ECO:0000256" key="1">
    <source>
        <dbReference type="ARBA" id="ARBA00023239"/>
    </source>
</evidence>
<dbReference type="InterPro" id="IPR002220">
    <property type="entry name" value="DapA-like"/>
</dbReference>
<dbReference type="SMART" id="SM01130">
    <property type="entry name" value="DHDPS"/>
    <property type="match status" value="1"/>
</dbReference>
<reference evidence="5 6" key="1">
    <citation type="submission" date="2019-03" db="EMBL/GenBank/DDBJ databases">
        <title>Genomic Encyclopedia of Type Strains, Phase IV (KMG-IV): sequencing the most valuable type-strain genomes for metagenomic binning, comparative biology and taxonomic classification.</title>
        <authorList>
            <person name="Goeker M."/>
        </authorList>
    </citation>
    <scope>NUCLEOTIDE SEQUENCE [LARGE SCALE GENOMIC DNA]</scope>
    <source>
        <strain evidence="5 6">DSM 103428</strain>
    </source>
</reference>
<comment type="similarity">
    <text evidence="2">Belongs to the DapA family.</text>
</comment>
<dbReference type="RefSeq" id="WP_131991486.1">
    <property type="nucleotide sequence ID" value="NZ_SMGK01000001.1"/>
</dbReference>
<evidence type="ECO:0000256" key="4">
    <source>
        <dbReference type="PIRSR" id="PIRSR001365-2"/>
    </source>
</evidence>
<dbReference type="PANTHER" id="PTHR12128:SF72">
    <property type="entry name" value="DIHYDRODIPICOLINATE SYNTHASE"/>
    <property type="match status" value="1"/>
</dbReference>
<dbReference type="EMBL" id="SMGK01000001">
    <property type="protein sequence ID" value="TCK75603.1"/>
    <property type="molecule type" value="Genomic_DNA"/>
</dbReference>
<evidence type="ECO:0000256" key="3">
    <source>
        <dbReference type="PIRSR" id="PIRSR001365-1"/>
    </source>
</evidence>
<feature type="active site" description="Schiff-base intermediate with substrate" evidence="3">
    <location>
        <position position="163"/>
    </location>
</feature>
<dbReference type="PANTHER" id="PTHR12128">
    <property type="entry name" value="DIHYDRODIPICOLINATE SYNTHASE"/>
    <property type="match status" value="1"/>
</dbReference>
<keyword evidence="6" id="KW-1185">Reference proteome</keyword>
<proteinExistence type="inferred from homology"/>
<dbReference type="CDD" id="cd00408">
    <property type="entry name" value="DHDPS-like"/>
    <property type="match status" value="1"/>
</dbReference>
<evidence type="ECO:0000313" key="6">
    <source>
        <dbReference type="Proteomes" id="UP000295210"/>
    </source>
</evidence>
<dbReference type="GO" id="GO:0008840">
    <property type="term" value="F:4-hydroxy-tetrahydrodipicolinate synthase activity"/>
    <property type="evidence" value="ECO:0007669"/>
    <property type="project" value="TreeGrafter"/>
</dbReference>
<accession>A0A4R1LFF9</accession>
<dbReference type="PRINTS" id="PR00146">
    <property type="entry name" value="DHPICSNTHASE"/>
</dbReference>
<organism evidence="5 6">
    <name type="scientific">Acidipila rosea</name>
    <dbReference type="NCBI Taxonomy" id="768535"/>
    <lineage>
        <taxon>Bacteria</taxon>
        <taxon>Pseudomonadati</taxon>
        <taxon>Acidobacteriota</taxon>
        <taxon>Terriglobia</taxon>
        <taxon>Terriglobales</taxon>
        <taxon>Acidobacteriaceae</taxon>
        <taxon>Acidipila</taxon>
    </lineage>
</organism>
<dbReference type="PIRSF" id="PIRSF001365">
    <property type="entry name" value="DHDPS"/>
    <property type="match status" value="1"/>
</dbReference>
<name>A0A4R1LFF9_9BACT</name>
<evidence type="ECO:0000313" key="5">
    <source>
        <dbReference type="EMBL" id="TCK75603.1"/>
    </source>
</evidence>
<keyword evidence="1 2" id="KW-0456">Lyase</keyword>
<gene>
    <name evidence="5" type="ORF">C7378_0589</name>
</gene>
<dbReference type="Gene3D" id="3.20.20.70">
    <property type="entry name" value="Aldolase class I"/>
    <property type="match status" value="1"/>
</dbReference>
<protein>
    <submittedName>
        <fullName evidence="5">4-hydroxy-tetrahydrodipicolinate synthase</fullName>
    </submittedName>
</protein>